<dbReference type="Pfam" id="PF03364">
    <property type="entry name" value="Polyketide_cyc"/>
    <property type="match status" value="1"/>
</dbReference>
<evidence type="ECO:0000256" key="1">
    <source>
        <dbReference type="ARBA" id="ARBA00008918"/>
    </source>
</evidence>
<dbReference type="Proteomes" id="UP000477680">
    <property type="component" value="Chromosome"/>
</dbReference>
<dbReference type="PANTHER" id="PTHR12901:SF10">
    <property type="entry name" value="COENZYME Q-BINDING PROTEIN COQ10, MITOCHONDRIAL"/>
    <property type="match status" value="1"/>
</dbReference>
<name>A0A6C0U9E6_9GAMM</name>
<dbReference type="CDD" id="cd07813">
    <property type="entry name" value="COQ10p_like"/>
    <property type="match status" value="1"/>
</dbReference>
<accession>A0A6C0U9E6</accession>
<keyword evidence="2" id="KW-1277">Toxin-antitoxin system</keyword>
<proteinExistence type="inferred from homology"/>
<gene>
    <name evidence="4" type="ORF">G3T16_13525</name>
</gene>
<dbReference type="InterPro" id="IPR023393">
    <property type="entry name" value="START-like_dom_sf"/>
</dbReference>
<evidence type="ECO:0000313" key="4">
    <source>
        <dbReference type="EMBL" id="QIB66274.1"/>
    </source>
</evidence>
<dbReference type="SUPFAM" id="SSF55961">
    <property type="entry name" value="Bet v1-like"/>
    <property type="match status" value="1"/>
</dbReference>
<sequence>MITIHRHALLPYRDRQLFDLVNDVESYPEYMDGCVGARVLRREGDEVDARLDLSHGGISQSFSTRNRLFAPGAITLELLDGPFDHFQGRWEFRGLAADACKVNLWIEFRARNLLLGAAASRLFDRVTNNLVDALGRRARQIYGQAS</sequence>
<dbReference type="KEGG" id="kim:G3T16_13525"/>
<keyword evidence="5" id="KW-1185">Reference proteome</keyword>
<dbReference type="AlphaFoldDB" id="A0A6C0U9E6"/>
<comment type="similarity">
    <text evidence="1">Belongs to the ribosome association toxin RatA family.</text>
</comment>
<dbReference type="RefSeq" id="WP_163495709.1">
    <property type="nucleotide sequence ID" value="NZ_CP048711.1"/>
</dbReference>
<dbReference type="InterPro" id="IPR005031">
    <property type="entry name" value="COQ10_START"/>
</dbReference>
<dbReference type="GO" id="GO:0045333">
    <property type="term" value="P:cellular respiration"/>
    <property type="evidence" value="ECO:0007669"/>
    <property type="project" value="InterPro"/>
</dbReference>
<dbReference type="PANTHER" id="PTHR12901">
    <property type="entry name" value="SPERM PROTEIN HOMOLOG"/>
    <property type="match status" value="1"/>
</dbReference>
<dbReference type="EMBL" id="CP048711">
    <property type="protein sequence ID" value="QIB66274.1"/>
    <property type="molecule type" value="Genomic_DNA"/>
</dbReference>
<dbReference type="Gene3D" id="3.30.530.20">
    <property type="match status" value="1"/>
</dbReference>
<organism evidence="4 5">
    <name type="scientific">Kineobactrum salinum</name>
    <dbReference type="NCBI Taxonomy" id="2708301"/>
    <lineage>
        <taxon>Bacteria</taxon>
        <taxon>Pseudomonadati</taxon>
        <taxon>Pseudomonadota</taxon>
        <taxon>Gammaproteobacteria</taxon>
        <taxon>Cellvibrionales</taxon>
        <taxon>Halieaceae</taxon>
        <taxon>Kineobactrum</taxon>
    </lineage>
</organism>
<reference evidence="4 5" key="1">
    <citation type="submission" date="2020-02" db="EMBL/GenBank/DDBJ databases">
        <title>Genome sequencing for Kineobactrum sp. M2.</title>
        <authorList>
            <person name="Park S.-J."/>
        </authorList>
    </citation>
    <scope>NUCLEOTIDE SEQUENCE [LARGE SCALE GENOMIC DNA]</scope>
    <source>
        <strain evidence="4 5">M2</strain>
    </source>
</reference>
<dbReference type="GO" id="GO:0048039">
    <property type="term" value="F:ubiquinone binding"/>
    <property type="evidence" value="ECO:0007669"/>
    <property type="project" value="InterPro"/>
</dbReference>
<protein>
    <submittedName>
        <fullName evidence="4">Type II toxin-antitoxin system RatA family toxin</fullName>
    </submittedName>
</protein>
<evidence type="ECO:0000313" key="5">
    <source>
        <dbReference type="Proteomes" id="UP000477680"/>
    </source>
</evidence>
<dbReference type="InterPro" id="IPR044996">
    <property type="entry name" value="COQ10-like"/>
</dbReference>
<evidence type="ECO:0000256" key="2">
    <source>
        <dbReference type="ARBA" id="ARBA00022649"/>
    </source>
</evidence>
<evidence type="ECO:0000259" key="3">
    <source>
        <dbReference type="Pfam" id="PF03364"/>
    </source>
</evidence>
<feature type="domain" description="Coenzyme Q-binding protein COQ10 START" evidence="3">
    <location>
        <begin position="12"/>
        <end position="134"/>
    </location>
</feature>